<evidence type="ECO:0000259" key="12">
    <source>
        <dbReference type="PROSITE" id="PS50089"/>
    </source>
</evidence>
<proteinExistence type="inferred from homology"/>
<evidence type="ECO:0000256" key="1">
    <source>
        <dbReference type="ARBA" id="ARBA00004123"/>
    </source>
</evidence>
<gene>
    <name evidence="14" type="primary">ABSGL_13566.1 scaffold 14267</name>
</gene>
<feature type="region of interest" description="Disordered" evidence="11">
    <location>
        <begin position="1"/>
        <end position="154"/>
    </location>
</feature>
<dbReference type="InParanoid" id="A0A170APJ5"/>
<evidence type="ECO:0000256" key="11">
    <source>
        <dbReference type="SAM" id="MobiDB-lite"/>
    </source>
</evidence>
<dbReference type="InterPro" id="IPR034078">
    <property type="entry name" value="NFX1_fam"/>
</dbReference>
<dbReference type="SMART" id="SM00438">
    <property type="entry name" value="ZnF_NFX"/>
    <property type="match status" value="9"/>
</dbReference>
<evidence type="ECO:0000256" key="5">
    <source>
        <dbReference type="ARBA" id="ARBA00022771"/>
    </source>
</evidence>
<keyword evidence="4" id="KW-0677">Repeat</keyword>
<dbReference type="Proteomes" id="UP000078561">
    <property type="component" value="Unassembled WGS sequence"/>
</dbReference>
<dbReference type="OMA" id="CPHPCDS"/>
<feature type="domain" description="R3H" evidence="13">
    <location>
        <begin position="802"/>
        <end position="865"/>
    </location>
</feature>
<dbReference type="EMBL" id="LT554871">
    <property type="protein sequence ID" value="SAM07908.1"/>
    <property type="molecule type" value="Genomic_DNA"/>
</dbReference>
<organism evidence="14">
    <name type="scientific">Absidia glauca</name>
    <name type="common">Pin mould</name>
    <dbReference type="NCBI Taxonomy" id="4829"/>
    <lineage>
        <taxon>Eukaryota</taxon>
        <taxon>Fungi</taxon>
        <taxon>Fungi incertae sedis</taxon>
        <taxon>Mucoromycota</taxon>
        <taxon>Mucoromycotina</taxon>
        <taxon>Mucoromycetes</taxon>
        <taxon>Mucorales</taxon>
        <taxon>Cunninghamellaceae</taxon>
        <taxon>Absidia</taxon>
    </lineage>
</organism>
<evidence type="ECO:0000256" key="10">
    <source>
        <dbReference type="PROSITE-ProRule" id="PRU00175"/>
    </source>
</evidence>
<dbReference type="Pfam" id="PF01424">
    <property type="entry name" value="R3H"/>
    <property type="match status" value="1"/>
</dbReference>
<name>A0A170APJ5_ABSGL</name>
<dbReference type="PROSITE" id="PS51061">
    <property type="entry name" value="R3H"/>
    <property type="match status" value="1"/>
</dbReference>
<dbReference type="PANTHER" id="PTHR12360">
    <property type="entry name" value="NUCLEAR TRANSCRIPTION FACTOR, X-BOX BINDING 1 NFX1"/>
    <property type="match status" value="1"/>
</dbReference>
<dbReference type="CDD" id="cd06008">
    <property type="entry name" value="NF-X1-zinc-finger"/>
    <property type="match status" value="4"/>
</dbReference>
<protein>
    <recommendedName>
        <fullName evidence="16">R3H domain-containing protein</fullName>
    </recommendedName>
</protein>
<dbReference type="GO" id="GO:0000122">
    <property type="term" value="P:negative regulation of transcription by RNA polymerase II"/>
    <property type="evidence" value="ECO:0007669"/>
    <property type="project" value="TreeGrafter"/>
</dbReference>
<evidence type="ECO:0000313" key="15">
    <source>
        <dbReference type="Proteomes" id="UP000078561"/>
    </source>
</evidence>
<dbReference type="GO" id="GO:0008270">
    <property type="term" value="F:zinc ion binding"/>
    <property type="evidence" value="ECO:0007669"/>
    <property type="project" value="UniProtKB-KW"/>
</dbReference>
<dbReference type="OrthoDB" id="6512771at2759"/>
<keyword evidence="9" id="KW-0539">Nucleus</keyword>
<dbReference type="Gene3D" id="3.30.1370.50">
    <property type="entry name" value="R3H-like domain"/>
    <property type="match status" value="1"/>
</dbReference>
<keyword evidence="5 10" id="KW-0863">Zinc-finger</keyword>
<dbReference type="GO" id="GO:0005634">
    <property type="term" value="C:nucleus"/>
    <property type="evidence" value="ECO:0007669"/>
    <property type="project" value="UniProtKB-SubCell"/>
</dbReference>
<dbReference type="GO" id="GO:0000981">
    <property type="term" value="F:DNA-binding transcription factor activity, RNA polymerase II-specific"/>
    <property type="evidence" value="ECO:0007669"/>
    <property type="project" value="TreeGrafter"/>
</dbReference>
<evidence type="ECO:0000256" key="3">
    <source>
        <dbReference type="ARBA" id="ARBA00022723"/>
    </source>
</evidence>
<comment type="subcellular location">
    <subcellularLocation>
        <location evidence="1">Nucleus</location>
    </subcellularLocation>
</comment>
<keyword evidence="6" id="KW-0862">Zinc</keyword>
<comment type="similarity">
    <text evidence="2">Belongs to the NFX1 family.</text>
</comment>
<dbReference type="PROSITE" id="PS50089">
    <property type="entry name" value="ZF_RING_2"/>
    <property type="match status" value="1"/>
</dbReference>
<evidence type="ECO:0000256" key="7">
    <source>
        <dbReference type="ARBA" id="ARBA00023015"/>
    </source>
</evidence>
<dbReference type="InterPro" id="IPR000967">
    <property type="entry name" value="Znf_NFX1"/>
</dbReference>
<feature type="domain" description="RING-type" evidence="12">
    <location>
        <begin position="169"/>
        <end position="223"/>
    </location>
</feature>
<keyword evidence="7" id="KW-0805">Transcription regulation</keyword>
<feature type="compositionally biased region" description="Low complexity" evidence="11">
    <location>
        <begin position="1"/>
        <end position="33"/>
    </location>
</feature>
<evidence type="ECO:0000256" key="6">
    <source>
        <dbReference type="ARBA" id="ARBA00022833"/>
    </source>
</evidence>
<dbReference type="AlphaFoldDB" id="A0A170APJ5"/>
<dbReference type="InterPro" id="IPR001374">
    <property type="entry name" value="R3H_dom"/>
</dbReference>
<dbReference type="InterPro" id="IPR001841">
    <property type="entry name" value="Znf_RING"/>
</dbReference>
<dbReference type="FunCoup" id="A0A170APJ5">
    <property type="interactions" value="950"/>
</dbReference>
<dbReference type="STRING" id="4829.A0A170APJ5"/>
<dbReference type="GO" id="GO:0000977">
    <property type="term" value="F:RNA polymerase II transcription regulatory region sequence-specific DNA binding"/>
    <property type="evidence" value="ECO:0007669"/>
    <property type="project" value="TreeGrafter"/>
</dbReference>
<keyword evidence="3" id="KW-0479">Metal-binding</keyword>
<reference evidence="14" key="1">
    <citation type="submission" date="2016-04" db="EMBL/GenBank/DDBJ databases">
        <authorList>
            <person name="Evans L.H."/>
            <person name="Alamgir A."/>
            <person name="Owens N."/>
            <person name="Weber N.D."/>
            <person name="Virtaneva K."/>
            <person name="Barbian K."/>
            <person name="Babar A."/>
            <person name="Rosenke K."/>
        </authorList>
    </citation>
    <scope>NUCLEOTIDE SEQUENCE [LARGE SCALE GENOMIC DNA]</scope>
    <source>
        <strain evidence="14">CBS 101.48</strain>
    </source>
</reference>
<dbReference type="InterPro" id="IPR036867">
    <property type="entry name" value="R3H_dom_sf"/>
</dbReference>
<dbReference type="Pfam" id="PF01422">
    <property type="entry name" value="zf-NF-X1"/>
    <property type="match status" value="7"/>
</dbReference>
<evidence type="ECO:0000313" key="14">
    <source>
        <dbReference type="EMBL" id="SAM07908.1"/>
    </source>
</evidence>
<accession>A0A170APJ5</accession>
<dbReference type="SUPFAM" id="SSF82708">
    <property type="entry name" value="R3H domain"/>
    <property type="match status" value="1"/>
</dbReference>
<evidence type="ECO:0008006" key="16">
    <source>
        <dbReference type="Google" id="ProtNLM"/>
    </source>
</evidence>
<dbReference type="SMART" id="SM00393">
    <property type="entry name" value="R3H"/>
    <property type="match status" value="1"/>
</dbReference>
<evidence type="ECO:0000259" key="13">
    <source>
        <dbReference type="PROSITE" id="PS51061"/>
    </source>
</evidence>
<evidence type="ECO:0000256" key="4">
    <source>
        <dbReference type="ARBA" id="ARBA00022737"/>
    </source>
</evidence>
<evidence type="ECO:0000256" key="2">
    <source>
        <dbReference type="ARBA" id="ARBA00007269"/>
    </source>
</evidence>
<keyword evidence="8" id="KW-0804">Transcription</keyword>
<feature type="compositionally biased region" description="Basic residues" evidence="11">
    <location>
        <begin position="129"/>
        <end position="143"/>
    </location>
</feature>
<feature type="compositionally biased region" description="Polar residues" evidence="11">
    <location>
        <begin position="102"/>
        <end position="127"/>
    </location>
</feature>
<evidence type="ECO:0000256" key="9">
    <source>
        <dbReference type="ARBA" id="ARBA00023242"/>
    </source>
</evidence>
<evidence type="ECO:0000256" key="8">
    <source>
        <dbReference type="ARBA" id="ARBA00023163"/>
    </source>
</evidence>
<dbReference type="PANTHER" id="PTHR12360:SF12">
    <property type="entry name" value="TRANSCRIPTIONAL REPRESSOR NF-X1"/>
    <property type="match status" value="1"/>
</dbReference>
<keyword evidence="15" id="KW-1185">Reference proteome</keyword>
<sequence length="1003" mass="108988">MNDIPTASASSVNNNNVSTINSTSNGTSSLSVTQYTRNKKNKQSSSAHGAPMKASMGPGPSSTGKKAHKQHMNSPEGGVTSAAATSIGTHSPKFNKHRAQGKLTTDDQGTTATKSTSANEVNNSDTRPSGKRKSNKGRNKKKPPTGASTANDSMATTMAQELSASTYECMVCWDVIRRAHHTWTCDTCWAVFHVNCIEKWAKKSLEDTSTNLMITSWRCPGCQHQRKAIPQDYFCFCGKQKNPTPMHYQTPHTCDALCKRPRKCPHPCVLPCHPGPCPPCTSLGPITTCYCGKDRRQARCVDTDYTTNAYHCENVCGQRLGCGKHRCEETCHSGLCPPCAIEEKDQSCYCGQSQRNTRCGNGTPAPSTVAGRTGYYACEKQCTNMYECGIHRCDKDCHTCTELTTCPYSTENVTTCPCGAHTMEDLLHGELRTSCADPIPTCTSTCGKVLSCGHTCQQSCHHGVCGPCGEHVKMNCRCHSSERDVICATASPPLCDRICKSNRNCGRHVCGTTCCPAAKIHGKKRTTTAISSSSLVKAHDCPLECGRLLSCGKHHCTQSCHKGPCSPCMESTSDDITCHCGRTRLAAPVRCGTTLPSCSNPCLRPSQCGHTRLLHHNCHPDDEPCPPCPVLTSRECVCGKADLKNIPCYRESAYCGLVCDKPLPCGGGHRCKRSCHDGDCLLDGDGCTQPCTSLRTSCGHPCLVPCHSGACPETTLCMARIRASCACGQLTMEITCYSSATSSGSNPNLECNDLCTKIQRNQRLASALNIRPSGSSSSSSSSSSPVLEAYDKSLRDFYVENSRWCKDMEAKLVDFVKDDSLTSLHFKPMRPLFRQFLHQYSQHFNLATKEMDPDPYRSVMVHKSLGKGSIPPALLSSSRSGHTKLARSQVVRLSNALQVTTSSSGSPFLDDFLKPLVNTALPSFTIQGRAKELLVLPHWAPTVDDKTKDAMMQQWRKGLLNAFLFNDRVGDEVVCCCVDATGKLLWPEKQSGAWGFDVKQVDP</sequence>